<accession>A0A0F9R5W9</accession>
<comment type="caution">
    <text evidence="1">The sequence shown here is derived from an EMBL/GenBank/DDBJ whole genome shotgun (WGS) entry which is preliminary data.</text>
</comment>
<dbReference type="AlphaFoldDB" id="A0A0F9R5W9"/>
<evidence type="ECO:0000313" key="1">
    <source>
        <dbReference type="EMBL" id="KKN12803.1"/>
    </source>
</evidence>
<reference evidence="1" key="1">
    <citation type="journal article" date="2015" name="Nature">
        <title>Complex archaea that bridge the gap between prokaryotes and eukaryotes.</title>
        <authorList>
            <person name="Spang A."/>
            <person name="Saw J.H."/>
            <person name="Jorgensen S.L."/>
            <person name="Zaremba-Niedzwiedzka K."/>
            <person name="Martijn J."/>
            <person name="Lind A.E."/>
            <person name="van Eijk R."/>
            <person name="Schleper C."/>
            <person name="Guy L."/>
            <person name="Ettema T.J."/>
        </authorList>
    </citation>
    <scope>NUCLEOTIDE SEQUENCE</scope>
</reference>
<name>A0A0F9R5W9_9ZZZZ</name>
<gene>
    <name evidence="1" type="ORF">LCGC14_1012770</name>
</gene>
<proteinExistence type="predicted"/>
<protein>
    <submittedName>
        <fullName evidence="1">Uncharacterized protein</fullName>
    </submittedName>
</protein>
<sequence length="160" mass="18279">MEMLYIAGSSPAYPLMEAIKIPISICPHFVKGKPKGHYVLAKRLFQKDAPILLKRQFVGFNGFLFVTIVRPTNWDTAFKIMRYCSTVDDVEVRWLGQASIFPMVGGFKIYLPEHIMMADKPGRIEGVGVFRKYENLGCEIYYLEIPKLTAEVLLGRKELT</sequence>
<organism evidence="1">
    <name type="scientific">marine sediment metagenome</name>
    <dbReference type="NCBI Taxonomy" id="412755"/>
    <lineage>
        <taxon>unclassified sequences</taxon>
        <taxon>metagenomes</taxon>
        <taxon>ecological metagenomes</taxon>
    </lineage>
</organism>
<dbReference type="EMBL" id="LAZR01003991">
    <property type="protein sequence ID" value="KKN12803.1"/>
    <property type="molecule type" value="Genomic_DNA"/>
</dbReference>